<dbReference type="Proteomes" id="UP000320095">
    <property type="component" value="Unassembled WGS sequence"/>
</dbReference>
<dbReference type="OrthoDB" id="5738727at2"/>
<keyword evidence="2" id="KW-1185">Reference proteome</keyword>
<sequence>MTRTRRPAKTDITLDEELSYRNAMSPPHFTGKHLLEDNGFLLTGETDEHDVFAISMIFNVDGTEWGGKPATMRQTNFMAIPKSQRGKGLTDNDYIGVRSDPVKSLNLSVDADDTQVSWSIGDLTMVAEPPYWTLKGEHAGVDFDVTMGGLQDASRFLGDFKELDQNGKAGVELPCWLEGDLTVDGVKYELQNGIAMHEKVIIGDAWVQGEALRRRTNHYWMWVLSEDVRVFSYVKEATGVTFGHADVGEATDWFGPGQITIDELDHWVDPRTGIQIPSRFAVAMQSPESTVSLTVEAYGRFMYTYCLAGGNITYHGLICRANGTIVSGDTTTEIVDVVTYLENGIYPTPLPVN</sequence>
<dbReference type="SUPFAM" id="SSF159245">
    <property type="entry name" value="AttH-like"/>
    <property type="match status" value="1"/>
</dbReference>
<comment type="caution">
    <text evidence="1">The sequence shown here is derived from an EMBL/GenBank/DDBJ whole genome shotgun (WGS) entry which is preliminary data.</text>
</comment>
<dbReference type="RefSeq" id="WP_140687365.1">
    <property type="nucleotide sequence ID" value="NZ_RCZG01000001.1"/>
</dbReference>
<gene>
    <name evidence="1" type="ORF">EAH80_01350</name>
</gene>
<organism evidence="1 2">
    <name type="scientific">Mycolicibacterium hodleri</name>
    <dbReference type="NCBI Taxonomy" id="49897"/>
    <lineage>
        <taxon>Bacteria</taxon>
        <taxon>Bacillati</taxon>
        <taxon>Actinomycetota</taxon>
        <taxon>Actinomycetes</taxon>
        <taxon>Mycobacteriales</taxon>
        <taxon>Mycobacteriaceae</taxon>
        <taxon>Mycolicibacterium</taxon>
    </lineage>
</organism>
<name>A0A502EHS2_9MYCO</name>
<proteinExistence type="predicted"/>
<dbReference type="AlphaFoldDB" id="A0A502EHS2"/>
<protein>
    <recommendedName>
        <fullName evidence="3">AttH domain-containing protein</fullName>
    </recommendedName>
</protein>
<dbReference type="EMBL" id="RCZG01000001">
    <property type="protein sequence ID" value="TPG36629.1"/>
    <property type="molecule type" value="Genomic_DNA"/>
</dbReference>
<reference evidence="1 2" key="1">
    <citation type="journal article" date="2019" name="Environ. Microbiol.">
        <title>Species interactions and distinct microbial communities in high Arctic permafrost affected cryosols are associated with the CH4 and CO2 gas fluxes.</title>
        <authorList>
            <person name="Altshuler I."/>
            <person name="Hamel J."/>
            <person name="Turney S."/>
            <person name="Magnuson E."/>
            <person name="Levesque R."/>
            <person name="Greer C."/>
            <person name="Whyte L.G."/>
        </authorList>
    </citation>
    <scope>NUCLEOTIDE SEQUENCE [LARGE SCALE GENOMIC DNA]</scope>
    <source>
        <strain evidence="1 2">S5.20</strain>
    </source>
</reference>
<evidence type="ECO:0000313" key="1">
    <source>
        <dbReference type="EMBL" id="TPG36629.1"/>
    </source>
</evidence>
<evidence type="ECO:0008006" key="3">
    <source>
        <dbReference type="Google" id="ProtNLM"/>
    </source>
</evidence>
<evidence type="ECO:0000313" key="2">
    <source>
        <dbReference type="Proteomes" id="UP000320095"/>
    </source>
</evidence>
<accession>A0A502EHS2</accession>